<evidence type="ECO:0000313" key="3">
    <source>
        <dbReference type="EMBL" id="CAF9933695.1"/>
    </source>
</evidence>
<dbReference type="EMBL" id="CAJPDS010000069">
    <property type="protein sequence ID" value="CAF9933695.1"/>
    <property type="molecule type" value="Genomic_DNA"/>
</dbReference>
<evidence type="ECO:0000256" key="1">
    <source>
        <dbReference type="SAM" id="MobiDB-lite"/>
    </source>
</evidence>
<proteinExistence type="predicted"/>
<dbReference type="Proteomes" id="UP000664521">
    <property type="component" value="Unassembled WGS sequence"/>
</dbReference>
<feature type="domain" description="DUF7580" evidence="2">
    <location>
        <begin position="174"/>
        <end position="543"/>
    </location>
</feature>
<dbReference type="PANTHER" id="PTHR35186">
    <property type="entry name" value="ANK_REP_REGION DOMAIN-CONTAINING PROTEIN"/>
    <property type="match status" value="1"/>
</dbReference>
<reference evidence="3" key="1">
    <citation type="submission" date="2021-03" db="EMBL/GenBank/DDBJ databases">
        <authorList>
            <person name="Tagirdzhanova G."/>
        </authorList>
    </citation>
    <scope>NUCLEOTIDE SEQUENCE</scope>
</reference>
<accession>A0A8H3IYB4</accession>
<feature type="region of interest" description="Disordered" evidence="1">
    <location>
        <begin position="257"/>
        <end position="295"/>
    </location>
</feature>
<evidence type="ECO:0000313" key="4">
    <source>
        <dbReference type="Proteomes" id="UP000664521"/>
    </source>
</evidence>
<feature type="compositionally biased region" description="Basic and acidic residues" evidence="1">
    <location>
        <begin position="257"/>
        <end position="268"/>
    </location>
</feature>
<organism evidence="3 4">
    <name type="scientific">Heterodermia speciosa</name>
    <dbReference type="NCBI Taxonomy" id="116794"/>
    <lineage>
        <taxon>Eukaryota</taxon>
        <taxon>Fungi</taxon>
        <taxon>Dikarya</taxon>
        <taxon>Ascomycota</taxon>
        <taxon>Pezizomycotina</taxon>
        <taxon>Lecanoromycetes</taxon>
        <taxon>OSLEUM clade</taxon>
        <taxon>Lecanoromycetidae</taxon>
        <taxon>Caliciales</taxon>
        <taxon>Physciaceae</taxon>
        <taxon>Heterodermia</taxon>
    </lineage>
</organism>
<dbReference type="OrthoDB" id="3565018at2759"/>
<dbReference type="AlphaFoldDB" id="A0A8H3IYB4"/>
<sequence>MSGIEVAGIALAVFPIILNGISHFVEGIETIKRWQRYRVRLLSYADVIEAQKIYYLDTLEGILIDIVDSEDDMAHLMAEPGGVHWQKTMYAQRLKDRLDRSYVVFFRVTKDMLQNLSGMCRKLGVGTAGEILWDEYSVVERGMNRLKVTLLRNVYLEPLRRSRKNKQPSADIKLIRRHAASLYQLIIAGAAWSCQCKEYHLASLRLEPRSTKMVKDRSGGDSRYNFRILFSRSRQALGMETTPEWQEIEIKPSTVEHLDPSPRLEAPRQSKKVRFVTRSGNNAESPTMSPAKPSSIQSTSAIVDMCQTLYSHSRGDEPMGFLRYDNDKDYKHYLYGATNPPIETSQSKSLSELLGESTMLSPSGGLLKRERLEIAVTLASSDLQLDGSLWLKSRWSSHDIYFHQKGPQVPSQNSLRPYLAWKKCSIKDDLVSFTDPESLESHLIRSEVLFALGLTLVELCFGRTLESMRLLDASEVSEKDAAAKTALKLMSQVYDEMGDVYGDVVRRCLLQPFDVRDMSLENEDMQLRVYESIVAPLAEDLENFKGKARIR</sequence>
<gene>
    <name evidence="3" type="ORF">HETSPECPRED_008749</name>
</gene>
<feature type="compositionally biased region" description="Polar residues" evidence="1">
    <location>
        <begin position="278"/>
        <end position="295"/>
    </location>
</feature>
<dbReference type="PANTHER" id="PTHR35186:SF4">
    <property type="entry name" value="PRION-INHIBITION AND PROPAGATION HELO DOMAIN-CONTAINING PROTEIN"/>
    <property type="match status" value="1"/>
</dbReference>
<dbReference type="Pfam" id="PF24476">
    <property type="entry name" value="DUF7580"/>
    <property type="match status" value="1"/>
</dbReference>
<evidence type="ECO:0000259" key="2">
    <source>
        <dbReference type="Pfam" id="PF24476"/>
    </source>
</evidence>
<dbReference type="InterPro" id="IPR056002">
    <property type="entry name" value="DUF7580"/>
</dbReference>
<comment type="caution">
    <text evidence="3">The sequence shown here is derived from an EMBL/GenBank/DDBJ whole genome shotgun (WGS) entry which is preliminary data.</text>
</comment>
<name>A0A8H3IYB4_9LECA</name>
<keyword evidence="4" id="KW-1185">Reference proteome</keyword>
<protein>
    <recommendedName>
        <fullName evidence="2">DUF7580 domain-containing protein</fullName>
    </recommendedName>
</protein>